<comment type="caution">
    <text evidence="2">The sequence shown here is derived from an EMBL/GenBank/DDBJ whole genome shotgun (WGS) entry which is preliminary data.</text>
</comment>
<feature type="region of interest" description="Disordered" evidence="1">
    <location>
        <begin position="219"/>
        <end position="243"/>
    </location>
</feature>
<dbReference type="EMBL" id="JZEY01000054">
    <property type="protein sequence ID" value="KKB09468.1"/>
    <property type="molecule type" value="Genomic_DNA"/>
</dbReference>
<organism evidence="2 3">
    <name type="scientific">Devosia chinhatensis</name>
    <dbReference type="NCBI Taxonomy" id="429727"/>
    <lineage>
        <taxon>Bacteria</taxon>
        <taxon>Pseudomonadati</taxon>
        <taxon>Pseudomonadota</taxon>
        <taxon>Alphaproteobacteria</taxon>
        <taxon>Hyphomicrobiales</taxon>
        <taxon>Devosiaceae</taxon>
        <taxon>Devosia</taxon>
    </lineage>
</organism>
<protein>
    <submittedName>
        <fullName evidence="2">Uncharacterized protein</fullName>
    </submittedName>
</protein>
<gene>
    <name evidence="2" type="ORF">VE26_05975</name>
</gene>
<dbReference type="Proteomes" id="UP000033649">
    <property type="component" value="Unassembled WGS sequence"/>
</dbReference>
<keyword evidence="3" id="KW-1185">Reference proteome</keyword>
<proteinExistence type="predicted"/>
<dbReference type="STRING" id="429727.VE26_05975"/>
<evidence type="ECO:0000313" key="2">
    <source>
        <dbReference type="EMBL" id="KKB09468.1"/>
    </source>
</evidence>
<reference evidence="2 3" key="1">
    <citation type="submission" date="2015-03" db="EMBL/GenBank/DDBJ databases">
        <authorList>
            <person name="Hassan Y."/>
            <person name="Lepp D."/>
            <person name="Li X.-Z."/>
            <person name="Zhou T."/>
        </authorList>
    </citation>
    <scope>NUCLEOTIDE SEQUENCE [LARGE SCALE GENOMIC DNA]</scope>
    <source>
        <strain evidence="2 3">IPL18</strain>
    </source>
</reference>
<dbReference type="AlphaFoldDB" id="A0A0F5FKY1"/>
<name>A0A0F5FKY1_9HYPH</name>
<accession>A0A0F5FKY1</accession>
<evidence type="ECO:0000313" key="3">
    <source>
        <dbReference type="Proteomes" id="UP000033649"/>
    </source>
</evidence>
<evidence type="ECO:0000256" key="1">
    <source>
        <dbReference type="SAM" id="MobiDB-lite"/>
    </source>
</evidence>
<dbReference type="PATRIC" id="fig|429727.3.peg.1240"/>
<sequence length="249" mass="27846">MSYAPARDIPIAPEKSTGRSTCYYLDPIDGLIKVAESQLEFNASLRFMADRSVTRLEPQFGPVHYVNAEGLLTYKVFDQRASFDDHTKSVVSVKPLGRAAKQGTEALNRLILDQMPVEDADRVQLVTEQDLPQWANANNRLIQSVRNDHHWRCYAEMAGAAAAMKEPASIDEFAKPWGGSKTVFRTVVMLIFEGVLQQVEPGEIDDATIIANALTEEIENEGQQVQPDPFPRDHPLRRRGHRWSAVAGC</sequence>